<dbReference type="VEuPathDB" id="FungiDB:RhiirA1_541570"/>
<reference evidence="2 3" key="1">
    <citation type="submission" date="2016-04" db="EMBL/GenBank/DDBJ databases">
        <title>Genome analyses suggest a sexual origin of heterokaryosis in a supposedly ancient asexual fungus.</title>
        <authorList>
            <person name="Ropars J."/>
            <person name="Sedzielewska K."/>
            <person name="Noel J."/>
            <person name="Charron P."/>
            <person name="Farinelli L."/>
            <person name="Marton T."/>
            <person name="Kruger M."/>
            <person name="Pelin A."/>
            <person name="Brachmann A."/>
            <person name="Corradi N."/>
        </authorList>
    </citation>
    <scope>NUCLEOTIDE SEQUENCE [LARGE SCALE GENOMIC DNA]</scope>
    <source>
        <strain evidence="2 3">A5</strain>
    </source>
</reference>
<accession>A0A2N0QAZ3</accession>
<sequence length="232" mass="26450">MNAIGNKPLTISTHSATLVDNYMFINFGHIAPFNSPQIQLPFFYILDIRNFTWVTQFEPEQLSQLPNSTNTVNTSNTNSPGKQIGIILGTVSLSVVVGIVVGLLGYKYYKKQRARRYAKQAKHWSKWGDLHEENETEDPFGKWKENETKLSVSPISVSGEWTLTAFKFAMNPDNTIHKQLRDNEKPSIKQMKEVKIPKEVYYCVVASLENSPRRNSDINTKHDATIMVKQVD</sequence>
<evidence type="ECO:0000313" key="2">
    <source>
        <dbReference type="EMBL" id="PKC16246.1"/>
    </source>
</evidence>
<proteinExistence type="predicted"/>
<gene>
    <name evidence="2" type="ORF">RhiirA5_407245</name>
</gene>
<name>A0A2N0QAZ3_9GLOM</name>
<evidence type="ECO:0000256" key="1">
    <source>
        <dbReference type="SAM" id="Phobius"/>
    </source>
</evidence>
<keyword evidence="1" id="KW-0472">Membrane</keyword>
<dbReference type="EMBL" id="LLXJ01000054">
    <property type="protein sequence ID" value="PKC16246.1"/>
    <property type="molecule type" value="Genomic_DNA"/>
</dbReference>
<keyword evidence="1" id="KW-1133">Transmembrane helix</keyword>
<dbReference type="Proteomes" id="UP000232722">
    <property type="component" value="Unassembled WGS sequence"/>
</dbReference>
<evidence type="ECO:0000313" key="3">
    <source>
        <dbReference type="Proteomes" id="UP000232722"/>
    </source>
</evidence>
<feature type="transmembrane region" description="Helical" evidence="1">
    <location>
        <begin position="84"/>
        <end position="106"/>
    </location>
</feature>
<protein>
    <submittedName>
        <fullName evidence="2">Uncharacterized protein</fullName>
    </submittedName>
</protein>
<reference evidence="2 3" key="2">
    <citation type="submission" date="2017-09" db="EMBL/GenBank/DDBJ databases">
        <title>Extensive intraspecific genome diversity in a model arbuscular mycorrhizal fungus.</title>
        <authorList>
            <person name="Chen E.C."/>
            <person name="Morin E."/>
            <person name="Beaudet D."/>
            <person name="Noel J."/>
            <person name="Ndikumana S."/>
            <person name="Charron P."/>
            <person name="St-Onge C."/>
            <person name="Giorgi J."/>
            <person name="Grigoriev I.V."/>
            <person name="Roux C."/>
            <person name="Martin F.M."/>
            <person name="Corradi N."/>
        </authorList>
    </citation>
    <scope>NUCLEOTIDE SEQUENCE [LARGE SCALE GENOMIC DNA]</scope>
    <source>
        <strain evidence="2 3">A5</strain>
    </source>
</reference>
<comment type="caution">
    <text evidence="2">The sequence shown here is derived from an EMBL/GenBank/DDBJ whole genome shotgun (WGS) entry which is preliminary data.</text>
</comment>
<dbReference type="AlphaFoldDB" id="A0A2N0QAZ3"/>
<organism evidence="2 3">
    <name type="scientific">Rhizophagus irregularis</name>
    <dbReference type="NCBI Taxonomy" id="588596"/>
    <lineage>
        <taxon>Eukaryota</taxon>
        <taxon>Fungi</taxon>
        <taxon>Fungi incertae sedis</taxon>
        <taxon>Mucoromycota</taxon>
        <taxon>Glomeromycotina</taxon>
        <taxon>Glomeromycetes</taxon>
        <taxon>Glomerales</taxon>
        <taxon>Glomeraceae</taxon>
        <taxon>Rhizophagus</taxon>
    </lineage>
</organism>
<keyword evidence="1" id="KW-0812">Transmembrane</keyword>